<proteinExistence type="predicted"/>
<dbReference type="SUPFAM" id="SSF69322">
    <property type="entry name" value="Tricorn protease domain 2"/>
    <property type="match status" value="1"/>
</dbReference>
<organism evidence="1 2">
    <name type="scientific">Mucilaginibacter conchicola</name>
    <dbReference type="NCBI Taxonomy" id="2303333"/>
    <lineage>
        <taxon>Bacteria</taxon>
        <taxon>Pseudomonadati</taxon>
        <taxon>Bacteroidota</taxon>
        <taxon>Sphingobacteriia</taxon>
        <taxon>Sphingobacteriales</taxon>
        <taxon>Sphingobacteriaceae</taxon>
        <taxon>Mucilaginibacter</taxon>
    </lineage>
</organism>
<evidence type="ECO:0000313" key="1">
    <source>
        <dbReference type="EMBL" id="RFZ94806.1"/>
    </source>
</evidence>
<protein>
    <recommendedName>
        <fullName evidence="3">WD40 repeat domain-containing protein</fullName>
    </recommendedName>
</protein>
<dbReference type="Proteomes" id="UP000264217">
    <property type="component" value="Unassembled WGS sequence"/>
</dbReference>
<dbReference type="Gene3D" id="2.130.10.10">
    <property type="entry name" value="YVTN repeat-like/Quinoprotein amine dehydrogenase"/>
    <property type="match status" value="1"/>
</dbReference>
<sequence length="385" mass="42951">MHQTTTMSQKLSHQLTDPNTKKLSILTLSGTALTVETGSEGKLKTTEKTFNDKEAASKEFIKKEWELLKKGYVLHNDNAGPGEPALHYYIGGGYTGALSFAATADNIYIYKNNGDYSANSAPDSLVVLSAKGDRIGDVNLPEKLAWDIAYNPVNSSLLMDLDYSIYEYGIEGDTFKQLAERGNSITSFITVADYTQAYAADDTAFVTDNNNDVLMSYPYQPEMVRGSVRFCAQLSADGQLLALHQRDGEIIIFNTAEGMIKGTITADFVGVAQMEFSKDSRLLIVREEYGRWGMRYFDTDTFTEIAFNELEVPEYTKEVNGFCLNANQSKLVLIQRSWVYVYDFVGKKLLHKFKADHVVKTLKAKFAGELLGIRSDYGCFSLYAV</sequence>
<keyword evidence="2" id="KW-1185">Reference proteome</keyword>
<gene>
    <name evidence="1" type="ORF">D0C36_04525</name>
</gene>
<evidence type="ECO:0008006" key="3">
    <source>
        <dbReference type="Google" id="ProtNLM"/>
    </source>
</evidence>
<reference evidence="1 2" key="1">
    <citation type="submission" date="2018-08" db="EMBL/GenBank/DDBJ databases">
        <title>Mucilaginibacter sp. MYSH2.</title>
        <authorList>
            <person name="Seo T."/>
        </authorList>
    </citation>
    <scope>NUCLEOTIDE SEQUENCE [LARGE SCALE GENOMIC DNA]</scope>
    <source>
        <strain evidence="1 2">MYSH2</strain>
    </source>
</reference>
<evidence type="ECO:0000313" key="2">
    <source>
        <dbReference type="Proteomes" id="UP000264217"/>
    </source>
</evidence>
<comment type="caution">
    <text evidence="1">The sequence shown here is derived from an EMBL/GenBank/DDBJ whole genome shotgun (WGS) entry which is preliminary data.</text>
</comment>
<accession>A0A372NXG6</accession>
<dbReference type="EMBL" id="QWDC01000001">
    <property type="protein sequence ID" value="RFZ94806.1"/>
    <property type="molecule type" value="Genomic_DNA"/>
</dbReference>
<name>A0A372NXG6_9SPHI</name>
<dbReference type="InterPro" id="IPR015943">
    <property type="entry name" value="WD40/YVTN_repeat-like_dom_sf"/>
</dbReference>
<dbReference type="AlphaFoldDB" id="A0A372NXG6"/>